<evidence type="ECO:0000256" key="1">
    <source>
        <dbReference type="SAM" id="MobiDB-lite"/>
    </source>
</evidence>
<protein>
    <submittedName>
        <fullName evidence="2">Uncharacterized protein</fullName>
    </submittedName>
</protein>
<proteinExistence type="predicted"/>
<feature type="compositionally biased region" description="Low complexity" evidence="1">
    <location>
        <begin position="149"/>
        <end position="171"/>
    </location>
</feature>
<evidence type="ECO:0000313" key="2">
    <source>
        <dbReference type="EMBL" id="KIM39612.1"/>
    </source>
</evidence>
<feature type="region of interest" description="Disordered" evidence="1">
    <location>
        <begin position="135"/>
        <end position="171"/>
    </location>
</feature>
<reference evidence="3" key="2">
    <citation type="submission" date="2015-01" db="EMBL/GenBank/DDBJ databases">
        <title>Evolutionary Origins and Diversification of the Mycorrhizal Mutualists.</title>
        <authorList>
            <consortium name="DOE Joint Genome Institute"/>
            <consortium name="Mycorrhizal Genomics Consortium"/>
            <person name="Kohler A."/>
            <person name="Kuo A."/>
            <person name="Nagy L.G."/>
            <person name="Floudas D."/>
            <person name="Copeland A."/>
            <person name="Barry K.W."/>
            <person name="Cichocki N."/>
            <person name="Veneault-Fourrey C."/>
            <person name="LaButti K."/>
            <person name="Lindquist E.A."/>
            <person name="Lipzen A."/>
            <person name="Lundell T."/>
            <person name="Morin E."/>
            <person name="Murat C."/>
            <person name="Riley R."/>
            <person name="Ohm R."/>
            <person name="Sun H."/>
            <person name="Tunlid A."/>
            <person name="Henrissat B."/>
            <person name="Grigoriev I.V."/>
            <person name="Hibbett D.S."/>
            <person name="Martin F."/>
        </authorList>
    </citation>
    <scope>NUCLEOTIDE SEQUENCE [LARGE SCALE GENOMIC DNA]</scope>
    <source>
        <strain evidence="3">h7</strain>
    </source>
</reference>
<organism evidence="2 3">
    <name type="scientific">Hebeloma cylindrosporum</name>
    <dbReference type="NCBI Taxonomy" id="76867"/>
    <lineage>
        <taxon>Eukaryota</taxon>
        <taxon>Fungi</taxon>
        <taxon>Dikarya</taxon>
        <taxon>Basidiomycota</taxon>
        <taxon>Agaricomycotina</taxon>
        <taxon>Agaricomycetes</taxon>
        <taxon>Agaricomycetidae</taxon>
        <taxon>Agaricales</taxon>
        <taxon>Agaricineae</taxon>
        <taxon>Hymenogastraceae</taxon>
        <taxon>Hebeloma</taxon>
    </lineage>
</organism>
<dbReference type="EMBL" id="KN831785">
    <property type="protein sequence ID" value="KIM39612.1"/>
    <property type="molecule type" value="Genomic_DNA"/>
</dbReference>
<dbReference type="Proteomes" id="UP000053424">
    <property type="component" value="Unassembled WGS sequence"/>
</dbReference>
<gene>
    <name evidence="2" type="ORF">M413DRAFT_29312</name>
</gene>
<accession>A0A0C2YF34</accession>
<reference evidence="2 3" key="1">
    <citation type="submission" date="2014-04" db="EMBL/GenBank/DDBJ databases">
        <authorList>
            <consortium name="DOE Joint Genome Institute"/>
            <person name="Kuo A."/>
            <person name="Gay G."/>
            <person name="Dore J."/>
            <person name="Kohler A."/>
            <person name="Nagy L.G."/>
            <person name="Floudas D."/>
            <person name="Copeland A."/>
            <person name="Barry K.W."/>
            <person name="Cichocki N."/>
            <person name="Veneault-Fourrey C."/>
            <person name="LaButti K."/>
            <person name="Lindquist E.A."/>
            <person name="Lipzen A."/>
            <person name="Lundell T."/>
            <person name="Morin E."/>
            <person name="Murat C."/>
            <person name="Sun H."/>
            <person name="Tunlid A."/>
            <person name="Henrissat B."/>
            <person name="Grigoriev I.V."/>
            <person name="Hibbett D.S."/>
            <person name="Martin F."/>
            <person name="Nordberg H.P."/>
            <person name="Cantor M.N."/>
            <person name="Hua S.X."/>
        </authorList>
    </citation>
    <scope>NUCLEOTIDE SEQUENCE [LARGE SCALE GENOMIC DNA]</scope>
    <source>
        <strain evidence="3">h7</strain>
    </source>
</reference>
<keyword evidence="3" id="KW-1185">Reference proteome</keyword>
<name>A0A0C2YF34_HEBCY</name>
<evidence type="ECO:0000313" key="3">
    <source>
        <dbReference type="Proteomes" id="UP000053424"/>
    </source>
</evidence>
<dbReference type="AlphaFoldDB" id="A0A0C2YF34"/>
<dbReference type="HOGENOM" id="CLU_1408933_0_0_1"/>
<sequence length="193" mass="21387">MFQLQALIKDEATGYFKPISTTSLNFDTLLYQPEFPNFLKMTVGVDRLGNPAGFDRIERWLNLLKGPDYIAPSETRRWRLIFIVPEEIAASFKPKQFGKALSSKIEQYVHPASGVVIWELVRNIAEQFEGEDVNRELEDGPITGGLRISGKTTSSKSENKSKVQSSSSDGSFLNLSVQSLSAVGLPSTGDLLD</sequence>